<name>A0ABD3WJE1_SINWO</name>
<organism evidence="3 4">
    <name type="scientific">Sinanodonta woodiana</name>
    <name type="common">Chinese pond mussel</name>
    <name type="synonym">Anodonta woodiana</name>
    <dbReference type="NCBI Taxonomy" id="1069815"/>
    <lineage>
        <taxon>Eukaryota</taxon>
        <taxon>Metazoa</taxon>
        <taxon>Spiralia</taxon>
        <taxon>Lophotrochozoa</taxon>
        <taxon>Mollusca</taxon>
        <taxon>Bivalvia</taxon>
        <taxon>Autobranchia</taxon>
        <taxon>Heteroconchia</taxon>
        <taxon>Palaeoheterodonta</taxon>
        <taxon>Unionida</taxon>
        <taxon>Unionoidea</taxon>
        <taxon>Unionidae</taxon>
        <taxon>Unioninae</taxon>
        <taxon>Sinanodonta</taxon>
    </lineage>
</organism>
<keyword evidence="2" id="KW-0472">Membrane</keyword>
<gene>
    <name evidence="3" type="ORF">ACJMK2_036057</name>
</gene>
<feature type="compositionally biased region" description="Basic and acidic residues" evidence="1">
    <location>
        <begin position="253"/>
        <end position="274"/>
    </location>
</feature>
<protein>
    <submittedName>
        <fullName evidence="3">Uncharacterized protein</fullName>
    </submittedName>
</protein>
<keyword evidence="2" id="KW-0812">Transmembrane</keyword>
<dbReference type="EMBL" id="JBJQND010000006">
    <property type="protein sequence ID" value="KAL3872875.1"/>
    <property type="molecule type" value="Genomic_DNA"/>
</dbReference>
<dbReference type="EMBL" id="JBJQND010000006">
    <property type="protein sequence ID" value="KAL3872873.1"/>
    <property type="molecule type" value="Genomic_DNA"/>
</dbReference>
<feature type="transmembrane region" description="Helical" evidence="2">
    <location>
        <begin position="83"/>
        <end position="106"/>
    </location>
</feature>
<keyword evidence="2" id="KW-1133">Transmembrane helix</keyword>
<feature type="compositionally biased region" description="Polar residues" evidence="1">
    <location>
        <begin position="180"/>
        <end position="210"/>
    </location>
</feature>
<feature type="region of interest" description="Disordered" evidence="1">
    <location>
        <begin position="239"/>
        <end position="274"/>
    </location>
</feature>
<dbReference type="AlphaFoldDB" id="A0ABD3WJE1"/>
<dbReference type="EMBL" id="JBJQND010000006">
    <property type="protein sequence ID" value="KAL3872876.1"/>
    <property type="molecule type" value="Genomic_DNA"/>
</dbReference>
<comment type="caution">
    <text evidence="3">The sequence shown here is derived from an EMBL/GenBank/DDBJ whole genome shotgun (WGS) entry which is preliminary data.</text>
</comment>
<feature type="compositionally biased region" description="Basic residues" evidence="1">
    <location>
        <begin position="242"/>
        <end position="252"/>
    </location>
</feature>
<keyword evidence="4" id="KW-1185">Reference proteome</keyword>
<feature type="compositionally biased region" description="Polar residues" evidence="1">
    <location>
        <begin position="160"/>
        <end position="173"/>
    </location>
</feature>
<proteinExistence type="predicted"/>
<evidence type="ECO:0000256" key="1">
    <source>
        <dbReference type="SAM" id="MobiDB-lite"/>
    </source>
</evidence>
<feature type="region of interest" description="Disordered" evidence="1">
    <location>
        <begin position="160"/>
        <end position="216"/>
    </location>
</feature>
<dbReference type="Proteomes" id="UP001634394">
    <property type="component" value="Unassembled WGS sequence"/>
</dbReference>
<reference evidence="3 4" key="1">
    <citation type="submission" date="2024-11" db="EMBL/GenBank/DDBJ databases">
        <title>Chromosome-level genome assembly of the freshwater bivalve Anodonta woodiana.</title>
        <authorList>
            <person name="Chen X."/>
        </authorList>
    </citation>
    <scope>NUCLEOTIDE SEQUENCE [LARGE SCALE GENOMIC DNA]</scope>
    <source>
        <strain evidence="3">MN2024</strain>
        <tissue evidence="3">Gills</tissue>
    </source>
</reference>
<accession>A0ABD3WJE1</accession>
<evidence type="ECO:0000313" key="3">
    <source>
        <dbReference type="EMBL" id="KAL3872873.1"/>
    </source>
</evidence>
<sequence>MSSLNCACEYIQDPCRYIKPPDPPPNADVGYIEIFRNNHSGWIKYKEECLHSTATPSTQGTGGGEFTLAPSRYPEDRGLSTGALIGIVISVIVCTLIIIIVVVYLVTQPKKRQKLWIKSRSLFQSKVKINKCEVLTLQKYEEVNFLHSKAAKGECYKNESFSSEDNIGSNTDTVSDRAYTDSNCNQNHPGSDQLTGSSVDKNENSPASHLTDSDIPPSKMCLTIVEIYSDKTEETWDNLEKKKPKKKKNHLKRLMDNSKSDLIDKAESLGNENK</sequence>
<evidence type="ECO:0000313" key="4">
    <source>
        <dbReference type="Proteomes" id="UP001634394"/>
    </source>
</evidence>
<evidence type="ECO:0000256" key="2">
    <source>
        <dbReference type="SAM" id="Phobius"/>
    </source>
</evidence>